<dbReference type="CDD" id="cd00161">
    <property type="entry name" value="beta-trefoil_Ricin-like"/>
    <property type="match status" value="1"/>
</dbReference>
<dbReference type="EMBL" id="WBOF01000001">
    <property type="protein sequence ID" value="MQS14917.1"/>
    <property type="molecule type" value="Genomic_DNA"/>
</dbReference>
<evidence type="ECO:0000313" key="5">
    <source>
        <dbReference type="Proteomes" id="UP000450000"/>
    </source>
</evidence>
<evidence type="ECO:0000256" key="1">
    <source>
        <dbReference type="SAM" id="MobiDB-lite"/>
    </source>
</evidence>
<comment type="caution">
    <text evidence="4">The sequence shown here is derived from an EMBL/GenBank/DDBJ whole genome shotgun (WGS) entry which is preliminary data.</text>
</comment>
<dbReference type="OrthoDB" id="4273937at2"/>
<dbReference type="SMART" id="SM00458">
    <property type="entry name" value="RICIN"/>
    <property type="match status" value="1"/>
</dbReference>
<accession>A0A6N7KX63</accession>
<evidence type="ECO:0000313" key="4">
    <source>
        <dbReference type="EMBL" id="MQS14917.1"/>
    </source>
</evidence>
<keyword evidence="2" id="KW-1133">Transmembrane helix</keyword>
<dbReference type="SUPFAM" id="SSF50370">
    <property type="entry name" value="Ricin B-like lectins"/>
    <property type="match status" value="1"/>
</dbReference>
<feature type="domain" description="Ricin B lectin" evidence="3">
    <location>
        <begin position="118"/>
        <end position="249"/>
    </location>
</feature>
<keyword evidence="5" id="KW-1185">Reference proteome</keyword>
<dbReference type="Pfam" id="PF00652">
    <property type="entry name" value="Ricin_B_lectin"/>
    <property type="match status" value="1"/>
</dbReference>
<keyword evidence="2" id="KW-0812">Transmembrane</keyword>
<organism evidence="4 5">
    <name type="scientific">Streptomyces kaniharaensis</name>
    <dbReference type="NCBI Taxonomy" id="212423"/>
    <lineage>
        <taxon>Bacteria</taxon>
        <taxon>Bacillati</taxon>
        <taxon>Actinomycetota</taxon>
        <taxon>Actinomycetes</taxon>
        <taxon>Kitasatosporales</taxon>
        <taxon>Streptomycetaceae</taxon>
        <taxon>Streptomyces</taxon>
    </lineage>
</organism>
<evidence type="ECO:0000259" key="3">
    <source>
        <dbReference type="SMART" id="SM00458"/>
    </source>
</evidence>
<feature type="transmembrane region" description="Helical" evidence="2">
    <location>
        <begin position="85"/>
        <end position="104"/>
    </location>
</feature>
<dbReference type="Gene3D" id="2.80.10.50">
    <property type="match status" value="3"/>
</dbReference>
<proteinExistence type="predicted"/>
<dbReference type="AlphaFoldDB" id="A0A6N7KX63"/>
<protein>
    <submittedName>
        <fullName evidence="4">RICIN domain-containing protein</fullName>
    </submittedName>
</protein>
<evidence type="ECO:0000256" key="2">
    <source>
        <dbReference type="SAM" id="Phobius"/>
    </source>
</evidence>
<reference evidence="4 5" key="1">
    <citation type="submission" date="2019-09" db="EMBL/GenBank/DDBJ databases">
        <title>Genome Sequences of Streptomyces kaniharaensis ATCC 21070.</title>
        <authorList>
            <person name="Zhu W."/>
            <person name="De Crecy-Lagard V."/>
            <person name="Richards N.G."/>
        </authorList>
    </citation>
    <scope>NUCLEOTIDE SEQUENCE [LARGE SCALE GENOMIC DNA]</scope>
    <source>
        <strain evidence="4 5">SF-557</strain>
    </source>
</reference>
<feature type="region of interest" description="Disordered" evidence="1">
    <location>
        <begin position="1"/>
        <end position="48"/>
    </location>
</feature>
<name>A0A6N7KX63_9ACTN</name>
<dbReference type="InterPro" id="IPR000772">
    <property type="entry name" value="Ricin_B_lectin"/>
</dbReference>
<gene>
    <name evidence="4" type="ORF">F7Q99_22300</name>
</gene>
<sequence>MGTGPGRRPSTQPACPRCGRSHHLPIPFRKKGSDGPATSAHPARLWKRDGGEARVSRFEPHPYGIHRIHRGEPTMNIHTAAKRRLGSAAAVLALGLGGGLLAAAPASASGFVPLSADSAVEIRAAFSGKCLEVADSRTDDGAPVRQAACTGDDNQQWQVRNGYVVNVNSGKCLEAPGWSTAAGTAIDQWTCNGGDNQRWGKVNVNGDTQAVVNFHSGLLLDVAGANANDGTPVIQWYADNHANQRWSLNPAG</sequence>
<dbReference type="InterPro" id="IPR035992">
    <property type="entry name" value="Ricin_B-like_lectins"/>
</dbReference>
<keyword evidence="2" id="KW-0472">Membrane</keyword>
<dbReference type="PROSITE" id="PS50231">
    <property type="entry name" value="RICIN_B_LECTIN"/>
    <property type="match status" value="1"/>
</dbReference>
<dbReference type="Proteomes" id="UP000450000">
    <property type="component" value="Unassembled WGS sequence"/>
</dbReference>